<dbReference type="GO" id="GO:0008285">
    <property type="term" value="P:negative regulation of cell population proliferation"/>
    <property type="evidence" value="ECO:0007669"/>
    <property type="project" value="TreeGrafter"/>
</dbReference>
<accession>A0A8J6ELY0</accession>
<dbReference type="PANTHER" id="PTHR10265">
    <property type="entry name" value="CYCLIN-DEPENDENT KINASE INHIBITOR 1"/>
    <property type="match status" value="1"/>
</dbReference>
<keyword evidence="7" id="KW-0597">Phosphoprotein</keyword>
<evidence type="ECO:0000256" key="3">
    <source>
        <dbReference type="ARBA" id="ARBA00004496"/>
    </source>
</evidence>
<evidence type="ECO:0000256" key="4">
    <source>
        <dbReference type="ARBA" id="ARBA00006726"/>
    </source>
</evidence>
<evidence type="ECO:0000256" key="12">
    <source>
        <dbReference type="ARBA" id="ARBA00023306"/>
    </source>
</evidence>
<evidence type="ECO:0000256" key="5">
    <source>
        <dbReference type="ARBA" id="ARBA00014547"/>
    </source>
</evidence>
<evidence type="ECO:0000256" key="9">
    <source>
        <dbReference type="ARBA" id="ARBA00022843"/>
    </source>
</evidence>
<evidence type="ECO:0000256" key="7">
    <source>
        <dbReference type="ARBA" id="ARBA00022553"/>
    </source>
</evidence>
<dbReference type="GO" id="GO:0000082">
    <property type="term" value="P:G1/S transition of mitotic cell cycle"/>
    <property type="evidence" value="ECO:0007669"/>
    <property type="project" value="TreeGrafter"/>
</dbReference>
<comment type="function">
    <text evidence="15">Important regulator of cell cycle progression. Inhibits the kinase activity of CDK2 bound to cyclin A, but has little inhibitory activity on CDK2 bound to SPDYA. Involved in G1 arrest. Potent inhibitor of cyclin E- and cyclin A-CDK2 complexes. Forms a complex with cyclin type D-CDK4 complexes and is involved in the assembly, stability, and modulation of CCND1-CDK4 complex activation. Acts either as an inhibitor or an activator of cyclin type D-CDK4 complexes depending on its phosphorylation state and/or stoichometry.</text>
</comment>
<dbReference type="Proteomes" id="UP000770717">
    <property type="component" value="Unassembled WGS sequence"/>
</dbReference>
<evidence type="ECO:0000313" key="18">
    <source>
        <dbReference type="EMBL" id="KAG9471346.1"/>
    </source>
</evidence>
<feature type="region of interest" description="Disordered" evidence="16">
    <location>
        <begin position="1"/>
        <end position="28"/>
    </location>
</feature>
<organism evidence="18 19">
    <name type="scientific">Eleutherodactylus coqui</name>
    <name type="common">Puerto Rican coqui</name>
    <dbReference type="NCBI Taxonomy" id="57060"/>
    <lineage>
        <taxon>Eukaryota</taxon>
        <taxon>Metazoa</taxon>
        <taxon>Chordata</taxon>
        <taxon>Craniata</taxon>
        <taxon>Vertebrata</taxon>
        <taxon>Euteleostomi</taxon>
        <taxon>Amphibia</taxon>
        <taxon>Batrachia</taxon>
        <taxon>Anura</taxon>
        <taxon>Neobatrachia</taxon>
        <taxon>Hyloidea</taxon>
        <taxon>Eleutherodactylidae</taxon>
        <taxon>Eleutherodactylinae</taxon>
        <taxon>Eleutherodactylus</taxon>
        <taxon>Eleutherodactylus</taxon>
    </lineage>
</organism>
<feature type="domain" description="Cyclin-dependent kinase inhibitor" evidence="17">
    <location>
        <begin position="30"/>
        <end position="76"/>
    </location>
</feature>
<keyword evidence="8" id="KW-0967">Endosome</keyword>
<evidence type="ECO:0000256" key="6">
    <source>
        <dbReference type="ARBA" id="ARBA00022490"/>
    </source>
</evidence>
<dbReference type="GO" id="GO:0004861">
    <property type="term" value="F:cyclin-dependent protein serine/threonine kinase inhibitor activity"/>
    <property type="evidence" value="ECO:0007669"/>
    <property type="project" value="InterPro"/>
</dbReference>
<name>A0A8J6ELY0_ELECQ</name>
<dbReference type="GO" id="GO:0005768">
    <property type="term" value="C:endosome"/>
    <property type="evidence" value="ECO:0007669"/>
    <property type="project" value="UniProtKB-SubCell"/>
</dbReference>
<keyword evidence="9" id="KW-0832">Ubl conjugation</keyword>
<reference evidence="18" key="1">
    <citation type="thesis" date="2020" institute="ProQuest LLC" country="789 East Eisenhower Parkway, Ann Arbor, MI, USA">
        <title>Comparative Genomics and Chromosome Evolution.</title>
        <authorList>
            <person name="Mudd A.B."/>
        </authorList>
    </citation>
    <scope>NUCLEOTIDE SEQUENCE</scope>
    <source>
        <strain evidence="18">HN-11 Male</strain>
        <tissue evidence="18">Kidney and liver</tissue>
    </source>
</reference>
<evidence type="ECO:0000256" key="10">
    <source>
        <dbReference type="ARBA" id="ARBA00023013"/>
    </source>
</evidence>
<feature type="compositionally biased region" description="Basic and acidic residues" evidence="16">
    <location>
        <begin position="93"/>
        <end position="109"/>
    </location>
</feature>
<keyword evidence="6" id="KW-0963">Cytoplasm</keyword>
<feature type="region of interest" description="Disordered" evidence="16">
    <location>
        <begin position="70"/>
        <end position="149"/>
    </location>
</feature>
<dbReference type="OrthoDB" id="6373236at2759"/>
<gene>
    <name evidence="18" type="ORF">GDO78_015138</name>
</gene>
<protein>
    <recommendedName>
        <fullName evidence="5">Cyclin-dependent kinase inhibitor 1B</fullName>
    </recommendedName>
    <alternativeName>
        <fullName evidence="14">Cyclin-dependent kinase inhibitor p27</fullName>
    </alternativeName>
    <alternativeName>
        <fullName evidence="13">p27Kip1</fullName>
    </alternativeName>
</protein>
<dbReference type="InterPro" id="IPR044898">
    <property type="entry name" value="CDI_dom_sf"/>
</dbReference>
<comment type="caution">
    <text evidence="18">The sequence shown here is derived from an EMBL/GenBank/DDBJ whole genome shotgun (WGS) entry which is preliminary data.</text>
</comment>
<evidence type="ECO:0000256" key="2">
    <source>
        <dbReference type="ARBA" id="ARBA00004177"/>
    </source>
</evidence>
<keyword evidence="11" id="KW-0539">Nucleus</keyword>
<proteinExistence type="inferred from homology"/>
<dbReference type="GO" id="GO:0045930">
    <property type="term" value="P:negative regulation of mitotic cell cycle"/>
    <property type="evidence" value="ECO:0007669"/>
    <property type="project" value="TreeGrafter"/>
</dbReference>
<dbReference type="EMBL" id="WNTK01000157">
    <property type="protein sequence ID" value="KAG9471346.1"/>
    <property type="molecule type" value="Genomic_DNA"/>
</dbReference>
<evidence type="ECO:0000256" key="13">
    <source>
        <dbReference type="ARBA" id="ARBA00031903"/>
    </source>
</evidence>
<dbReference type="GO" id="GO:0051087">
    <property type="term" value="F:protein-folding chaperone binding"/>
    <property type="evidence" value="ECO:0007669"/>
    <property type="project" value="TreeGrafter"/>
</dbReference>
<evidence type="ECO:0000256" key="11">
    <source>
        <dbReference type="ARBA" id="ARBA00023242"/>
    </source>
</evidence>
<evidence type="ECO:0000256" key="16">
    <source>
        <dbReference type="SAM" id="MobiDB-lite"/>
    </source>
</evidence>
<sequence>MSGVRLSPGSPGVERVSRAPGSPRTAARRCLFGPVDHDVLARDLARCRRELEDEQRERWNFDFRNHRPLEGALSWEVAGPDTPDYYRRGPHLKAGEDEPEARGRKRSGELSEPPLSNARKSHRTETGDTVEGSSAASPEKTPKKSRSST</sequence>
<evidence type="ECO:0000313" key="19">
    <source>
        <dbReference type="Proteomes" id="UP000770717"/>
    </source>
</evidence>
<dbReference type="AlphaFoldDB" id="A0A8J6ELY0"/>
<dbReference type="Pfam" id="PF02234">
    <property type="entry name" value="CDI"/>
    <property type="match status" value="1"/>
</dbReference>
<evidence type="ECO:0000256" key="14">
    <source>
        <dbReference type="ARBA" id="ARBA00031925"/>
    </source>
</evidence>
<keyword evidence="19" id="KW-1185">Reference proteome</keyword>
<keyword evidence="12" id="KW-0131">Cell cycle</keyword>
<evidence type="ECO:0000256" key="1">
    <source>
        <dbReference type="ARBA" id="ARBA00004123"/>
    </source>
</evidence>
<comment type="similarity">
    <text evidence="4">Belongs to the CDI family.</text>
</comment>
<evidence type="ECO:0000256" key="15">
    <source>
        <dbReference type="ARBA" id="ARBA00045727"/>
    </source>
</evidence>
<evidence type="ECO:0000256" key="8">
    <source>
        <dbReference type="ARBA" id="ARBA00022753"/>
    </source>
</evidence>
<dbReference type="GO" id="GO:0005634">
    <property type="term" value="C:nucleus"/>
    <property type="evidence" value="ECO:0007669"/>
    <property type="project" value="UniProtKB-SubCell"/>
</dbReference>
<dbReference type="InterPro" id="IPR003175">
    <property type="entry name" value="CDI_dom"/>
</dbReference>
<evidence type="ECO:0000259" key="17">
    <source>
        <dbReference type="Pfam" id="PF02234"/>
    </source>
</evidence>
<dbReference type="PANTHER" id="PTHR10265:SF9">
    <property type="entry name" value="CYCLIN-DEPENDENT KINASE INHIBITOR 1B"/>
    <property type="match status" value="1"/>
</dbReference>
<dbReference type="Gene3D" id="4.10.365.10">
    <property type="entry name" value="p27"/>
    <property type="match status" value="1"/>
</dbReference>
<keyword evidence="10" id="KW-0649">Protein kinase inhibitor</keyword>
<comment type="subcellular location">
    <subcellularLocation>
        <location evidence="3">Cytoplasm</location>
    </subcellularLocation>
    <subcellularLocation>
        <location evidence="2">Endosome</location>
    </subcellularLocation>
    <subcellularLocation>
        <location evidence="1">Nucleus</location>
    </subcellularLocation>
</comment>